<dbReference type="InterPro" id="IPR027396">
    <property type="entry name" value="DsrEFH-like"/>
</dbReference>
<dbReference type="RefSeq" id="WP_148405102.1">
    <property type="nucleotide sequence ID" value="NZ_VSKK01000005.1"/>
</dbReference>
<keyword evidence="2" id="KW-1185">Reference proteome</keyword>
<dbReference type="SUPFAM" id="SSF75169">
    <property type="entry name" value="DsrEFH-like"/>
    <property type="match status" value="1"/>
</dbReference>
<proteinExistence type="predicted"/>
<comment type="caution">
    <text evidence="1">The sequence shown here is derived from an EMBL/GenBank/DDBJ whole genome shotgun (WGS) entry which is preliminary data.</text>
</comment>
<gene>
    <name evidence="1" type="ORF">ES674_14155</name>
</gene>
<evidence type="ECO:0000313" key="1">
    <source>
        <dbReference type="EMBL" id="TYB74292.1"/>
    </source>
</evidence>
<protein>
    <submittedName>
        <fullName evidence="1">Sulfur reduction protein DsrE</fullName>
    </submittedName>
</protein>
<sequence length="140" mass="15712">MKTYIFSSILFIITFFAQTDIQAQQIDPSKNNYVILTKKVPQLQPIILTAQALKAEEGDDFGDFKVIICGQNIGDITNPEKMKNFIEEAEQAGVEIIACGFSMNKFKVDKTKIPNKVTSVENGILYNLQLQKKGYKSLSI</sequence>
<dbReference type="AlphaFoldDB" id="A0A5D0QYL2"/>
<organism evidence="1 2">
    <name type="scientific">Bizionia myxarmorum</name>
    <dbReference type="NCBI Taxonomy" id="291186"/>
    <lineage>
        <taxon>Bacteria</taxon>
        <taxon>Pseudomonadati</taxon>
        <taxon>Bacteroidota</taxon>
        <taxon>Flavobacteriia</taxon>
        <taxon>Flavobacteriales</taxon>
        <taxon>Flavobacteriaceae</taxon>
        <taxon>Bizionia</taxon>
    </lineage>
</organism>
<accession>A0A5D0QYL2</accession>
<dbReference type="OrthoDB" id="1445762at2"/>
<dbReference type="Proteomes" id="UP000323720">
    <property type="component" value="Unassembled WGS sequence"/>
</dbReference>
<dbReference type="EMBL" id="VSKK01000005">
    <property type="protein sequence ID" value="TYB74292.1"/>
    <property type="molecule type" value="Genomic_DNA"/>
</dbReference>
<name>A0A5D0QYL2_9FLAO</name>
<dbReference type="Gene3D" id="3.40.1260.10">
    <property type="entry name" value="DsrEFH-like"/>
    <property type="match status" value="1"/>
</dbReference>
<evidence type="ECO:0000313" key="2">
    <source>
        <dbReference type="Proteomes" id="UP000323720"/>
    </source>
</evidence>
<reference evidence="1 2" key="1">
    <citation type="submission" date="2019-08" db="EMBL/GenBank/DDBJ databases">
        <title>Genomes of Antarctic Bizionia species.</title>
        <authorList>
            <person name="Bowman J.P."/>
        </authorList>
    </citation>
    <scope>NUCLEOTIDE SEQUENCE [LARGE SCALE GENOMIC DNA]</scope>
    <source>
        <strain evidence="1 2">ADA-4</strain>
    </source>
</reference>